<evidence type="ECO:0000256" key="1">
    <source>
        <dbReference type="SAM" id="Phobius"/>
    </source>
</evidence>
<organism evidence="2">
    <name type="scientific">marine sediment metagenome</name>
    <dbReference type="NCBI Taxonomy" id="412755"/>
    <lineage>
        <taxon>unclassified sequences</taxon>
        <taxon>metagenomes</taxon>
        <taxon>ecological metagenomes</taxon>
    </lineage>
</organism>
<protein>
    <submittedName>
        <fullName evidence="2">Uncharacterized protein</fullName>
    </submittedName>
</protein>
<proteinExistence type="predicted"/>
<reference evidence="2" key="1">
    <citation type="journal article" date="2015" name="Nature">
        <title>Complex archaea that bridge the gap between prokaryotes and eukaryotes.</title>
        <authorList>
            <person name="Spang A."/>
            <person name="Saw J.H."/>
            <person name="Jorgensen S.L."/>
            <person name="Zaremba-Niedzwiedzka K."/>
            <person name="Martijn J."/>
            <person name="Lind A.E."/>
            <person name="van Eijk R."/>
            <person name="Schleper C."/>
            <person name="Guy L."/>
            <person name="Ettema T.J."/>
        </authorList>
    </citation>
    <scope>NUCLEOTIDE SEQUENCE</scope>
</reference>
<feature type="transmembrane region" description="Helical" evidence="1">
    <location>
        <begin position="31"/>
        <end position="52"/>
    </location>
</feature>
<gene>
    <name evidence="2" type="ORF">LCGC14_2964830</name>
</gene>
<accession>A0A0F9A2H4</accession>
<dbReference type="EMBL" id="LAZR01060113">
    <property type="protein sequence ID" value="KKK66366.1"/>
    <property type="molecule type" value="Genomic_DNA"/>
</dbReference>
<sequence length="168" mass="17806">MLAYSADITLPSSTRKPFSTSHSSLAIIEEIGLRCGASAILLVAMCLIARTLRPLYGMTPSASNRAVITVTPRDVVSSPASSPASVVAAAVVAPAAFLVGAFFFLVFSPGKRMILLTTRIVCSRPPWAGSEATRSFWSGVAHNVSLEANETRGLEGHQEFPLEAMLLE</sequence>
<keyword evidence="1" id="KW-0472">Membrane</keyword>
<dbReference type="AlphaFoldDB" id="A0A0F9A2H4"/>
<evidence type="ECO:0000313" key="2">
    <source>
        <dbReference type="EMBL" id="KKK66366.1"/>
    </source>
</evidence>
<feature type="transmembrane region" description="Helical" evidence="1">
    <location>
        <begin position="86"/>
        <end position="107"/>
    </location>
</feature>
<name>A0A0F9A2H4_9ZZZZ</name>
<keyword evidence="1" id="KW-1133">Transmembrane helix</keyword>
<comment type="caution">
    <text evidence="2">The sequence shown here is derived from an EMBL/GenBank/DDBJ whole genome shotgun (WGS) entry which is preliminary data.</text>
</comment>
<keyword evidence="1" id="KW-0812">Transmembrane</keyword>